<accession>A0A060JMK6</accession>
<gene>
    <name evidence="1" type="ORF">Rhola_00010200</name>
</gene>
<organism evidence="1 2">
    <name type="scientific">Rhodoluna lacicola</name>
    <dbReference type="NCBI Taxonomy" id="529884"/>
    <lineage>
        <taxon>Bacteria</taxon>
        <taxon>Bacillati</taxon>
        <taxon>Actinomycetota</taxon>
        <taxon>Actinomycetes</taxon>
        <taxon>Micrococcales</taxon>
        <taxon>Microbacteriaceae</taxon>
        <taxon>Luna cluster</taxon>
        <taxon>Luna-1 subcluster</taxon>
        <taxon>Rhodoluna</taxon>
    </lineage>
</organism>
<sequence length="101" mass="11627">MAISFKVHDDFATGLAQLFSVLSDVSSWVVFDRPRLISAKNGQVKLAFDDNTRAIISFELFEGSVRAHIVHELLKNEDEIKPRQLYWNEVLAGMHRRLDQK</sequence>
<dbReference type="OrthoDB" id="5120960at2"/>
<keyword evidence="2" id="KW-1185">Reference proteome</keyword>
<dbReference type="HOGENOM" id="CLU_2289471_0_0_11"/>
<evidence type="ECO:0000313" key="1">
    <source>
        <dbReference type="EMBL" id="AIC47818.1"/>
    </source>
</evidence>
<dbReference type="STRING" id="529884.Rhola_00010200"/>
<dbReference type="AlphaFoldDB" id="A0A060JMK6"/>
<dbReference type="RefSeq" id="WP_038502847.1">
    <property type="nucleotide sequence ID" value="NZ_CP007490.1"/>
</dbReference>
<name>A0A060JMK6_9MICO</name>
<reference evidence="1 2" key="1">
    <citation type="journal article" date="2014" name="Int. J. Syst. Evol. Microbiol.">
        <title>Rhodoluna lacicola gen. nov., sp. nov., a planktonic freshwater bacterium with stream-lined genome.</title>
        <authorList>
            <person name="Hahn M."/>
            <person name="Schmidt J."/>
            <person name="Taipale S.J."/>
            <person name="Doolittle W.F."/>
            <person name="Koll U."/>
        </authorList>
    </citation>
    <scope>NUCLEOTIDE SEQUENCE [LARGE SCALE GENOMIC DNA]</scope>
    <source>
        <strain evidence="1 2">MWH-Ta8</strain>
    </source>
</reference>
<dbReference type="Proteomes" id="UP000067708">
    <property type="component" value="Chromosome"/>
</dbReference>
<evidence type="ECO:0000313" key="2">
    <source>
        <dbReference type="Proteomes" id="UP000067708"/>
    </source>
</evidence>
<dbReference type="KEGG" id="rla:Rhola_00010200"/>
<protein>
    <submittedName>
        <fullName evidence="1">Uncharacterized protein</fullName>
    </submittedName>
</protein>
<dbReference type="EMBL" id="CP007490">
    <property type="protein sequence ID" value="AIC47818.1"/>
    <property type="molecule type" value="Genomic_DNA"/>
</dbReference>
<proteinExistence type="predicted"/>